<gene>
    <name evidence="15" type="ORF">ACFSC7_14925</name>
</gene>
<dbReference type="InterPro" id="IPR000531">
    <property type="entry name" value="Beta-barrel_TonB"/>
</dbReference>
<evidence type="ECO:0000256" key="11">
    <source>
        <dbReference type="RuleBase" id="RU003357"/>
    </source>
</evidence>
<keyword evidence="7 9" id="KW-0472">Membrane</keyword>
<reference evidence="16" key="1">
    <citation type="journal article" date="2019" name="Int. J. Syst. Evol. Microbiol.">
        <title>The Global Catalogue of Microorganisms (GCM) 10K type strain sequencing project: providing services to taxonomists for standard genome sequencing and annotation.</title>
        <authorList>
            <consortium name="The Broad Institute Genomics Platform"/>
            <consortium name="The Broad Institute Genome Sequencing Center for Infectious Disease"/>
            <person name="Wu L."/>
            <person name="Ma J."/>
        </authorList>
    </citation>
    <scope>NUCLEOTIDE SEQUENCE [LARGE SCALE GENOMIC DNA]</scope>
    <source>
        <strain evidence="16">JCM 3369</strain>
    </source>
</reference>
<dbReference type="Pfam" id="PF00593">
    <property type="entry name" value="TonB_dep_Rec_b-barrel"/>
    <property type="match status" value="1"/>
</dbReference>
<feature type="domain" description="TonB-dependent receptor plug" evidence="14">
    <location>
        <begin position="54"/>
        <end position="155"/>
    </location>
</feature>
<dbReference type="SUPFAM" id="SSF56935">
    <property type="entry name" value="Porins"/>
    <property type="match status" value="1"/>
</dbReference>
<evidence type="ECO:0000259" key="14">
    <source>
        <dbReference type="Pfam" id="PF07715"/>
    </source>
</evidence>
<keyword evidence="5 12" id="KW-0732">Signal</keyword>
<evidence type="ECO:0000256" key="6">
    <source>
        <dbReference type="ARBA" id="ARBA00023077"/>
    </source>
</evidence>
<organism evidence="15 16">
    <name type="scientific">Roseibium aestuarii</name>
    <dbReference type="NCBI Taxonomy" id="2600299"/>
    <lineage>
        <taxon>Bacteria</taxon>
        <taxon>Pseudomonadati</taxon>
        <taxon>Pseudomonadota</taxon>
        <taxon>Alphaproteobacteria</taxon>
        <taxon>Hyphomicrobiales</taxon>
        <taxon>Stappiaceae</taxon>
        <taxon>Roseibium</taxon>
    </lineage>
</organism>
<evidence type="ECO:0000256" key="3">
    <source>
        <dbReference type="ARBA" id="ARBA00022452"/>
    </source>
</evidence>
<feature type="chain" id="PRO_5045693911" evidence="12">
    <location>
        <begin position="26"/>
        <end position="741"/>
    </location>
</feature>
<keyword evidence="4 9" id="KW-0812">Transmembrane</keyword>
<feature type="domain" description="TonB-dependent receptor-like beta-barrel" evidence="13">
    <location>
        <begin position="239"/>
        <end position="708"/>
    </location>
</feature>
<dbReference type="Gene3D" id="2.40.170.20">
    <property type="entry name" value="TonB-dependent receptor, beta-barrel domain"/>
    <property type="match status" value="1"/>
</dbReference>
<dbReference type="Gene3D" id="2.170.130.10">
    <property type="entry name" value="TonB-dependent receptor, plug domain"/>
    <property type="match status" value="1"/>
</dbReference>
<evidence type="ECO:0000256" key="12">
    <source>
        <dbReference type="SAM" id="SignalP"/>
    </source>
</evidence>
<evidence type="ECO:0000256" key="7">
    <source>
        <dbReference type="ARBA" id="ARBA00023136"/>
    </source>
</evidence>
<dbReference type="InterPro" id="IPR036942">
    <property type="entry name" value="Beta-barrel_TonB_sf"/>
</dbReference>
<protein>
    <submittedName>
        <fullName evidence="15">TonB-dependent receptor</fullName>
    </submittedName>
</protein>
<dbReference type="InterPro" id="IPR010917">
    <property type="entry name" value="TonB_rcpt_CS"/>
</dbReference>
<evidence type="ECO:0000256" key="10">
    <source>
        <dbReference type="PROSITE-ProRule" id="PRU10144"/>
    </source>
</evidence>
<dbReference type="RefSeq" id="WP_149894305.1">
    <property type="nucleotide sequence ID" value="NZ_JBHUFA010000011.1"/>
</dbReference>
<evidence type="ECO:0000313" key="15">
    <source>
        <dbReference type="EMBL" id="MFD1696809.1"/>
    </source>
</evidence>
<dbReference type="Pfam" id="PF07715">
    <property type="entry name" value="Plug"/>
    <property type="match status" value="1"/>
</dbReference>
<name>A0ABW4JYJ8_9HYPH</name>
<comment type="caution">
    <text evidence="15">The sequence shown here is derived from an EMBL/GenBank/DDBJ whole genome shotgun (WGS) entry which is preliminary data.</text>
</comment>
<dbReference type="PROSITE" id="PS52016">
    <property type="entry name" value="TONB_DEPENDENT_REC_3"/>
    <property type="match status" value="1"/>
</dbReference>
<evidence type="ECO:0000313" key="16">
    <source>
        <dbReference type="Proteomes" id="UP001597327"/>
    </source>
</evidence>
<dbReference type="InterPro" id="IPR012910">
    <property type="entry name" value="Plug_dom"/>
</dbReference>
<evidence type="ECO:0000259" key="13">
    <source>
        <dbReference type="Pfam" id="PF00593"/>
    </source>
</evidence>
<evidence type="ECO:0000256" key="9">
    <source>
        <dbReference type="PROSITE-ProRule" id="PRU01360"/>
    </source>
</evidence>
<keyword evidence="16" id="KW-1185">Reference proteome</keyword>
<keyword evidence="15" id="KW-0675">Receptor</keyword>
<dbReference type="EMBL" id="JBHUFA010000011">
    <property type="protein sequence ID" value="MFD1696809.1"/>
    <property type="molecule type" value="Genomic_DNA"/>
</dbReference>
<dbReference type="Proteomes" id="UP001597327">
    <property type="component" value="Unassembled WGS sequence"/>
</dbReference>
<comment type="subcellular location">
    <subcellularLocation>
        <location evidence="1 9">Cell outer membrane</location>
        <topology evidence="1 9">Multi-pass membrane protein</topology>
    </subcellularLocation>
</comment>
<comment type="similarity">
    <text evidence="9 11">Belongs to the TonB-dependent receptor family.</text>
</comment>
<dbReference type="PANTHER" id="PTHR30069">
    <property type="entry name" value="TONB-DEPENDENT OUTER MEMBRANE RECEPTOR"/>
    <property type="match status" value="1"/>
</dbReference>
<proteinExistence type="inferred from homology"/>
<evidence type="ECO:0000256" key="8">
    <source>
        <dbReference type="ARBA" id="ARBA00023237"/>
    </source>
</evidence>
<dbReference type="CDD" id="cd01347">
    <property type="entry name" value="ligand_gated_channel"/>
    <property type="match status" value="1"/>
</dbReference>
<keyword evidence="6 11" id="KW-0798">TonB box</keyword>
<feature type="short sequence motif" description="TonB C-terminal box" evidence="10">
    <location>
        <begin position="724"/>
        <end position="741"/>
    </location>
</feature>
<keyword evidence="8 9" id="KW-0998">Cell outer membrane</keyword>
<evidence type="ECO:0000256" key="1">
    <source>
        <dbReference type="ARBA" id="ARBA00004571"/>
    </source>
</evidence>
<dbReference type="InterPro" id="IPR037066">
    <property type="entry name" value="Plug_dom_sf"/>
</dbReference>
<keyword evidence="2 9" id="KW-0813">Transport</keyword>
<evidence type="ECO:0000256" key="4">
    <source>
        <dbReference type="ARBA" id="ARBA00022692"/>
    </source>
</evidence>
<evidence type="ECO:0000256" key="2">
    <source>
        <dbReference type="ARBA" id="ARBA00022448"/>
    </source>
</evidence>
<dbReference type="InterPro" id="IPR039426">
    <property type="entry name" value="TonB-dep_rcpt-like"/>
</dbReference>
<accession>A0ABW4JYJ8</accession>
<feature type="signal peptide" evidence="12">
    <location>
        <begin position="1"/>
        <end position="25"/>
    </location>
</feature>
<evidence type="ECO:0000256" key="5">
    <source>
        <dbReference type="ARBA" id="ARBA00022729"/>
    </source>
</evidence>
<keyword evidence="3 9" id="KW-1134">Transmembrane beta strand</keyword>
<dbReference type="PANTHER" id="PTHR30069:SF42">
    <property type="entry name" value="FERRIC AEROBACTIN RECEPTOR"/>
    <property type="match status" value="1"/>
</dbReference>
<dbReference type="PROSITE" id="PS01156">
    <property type="entry name" value="TONB_DEPENDENT_REC_2"/>
    <property type="match status" value="1"/>
</dbReference>
<sequence>MTFKTLFLAATALAAPLTLVHPSLAQDVAEDAETTSLDQIVVTAGRSSNEVGTLAQSVVVIDREQIEDRSFGSSDVAEVIARFVPGLAPSNQTLSGASQTFRGRNLLVMVDGVPRNTPLRDVSRILSLIDLSTVERIEVVNGASGLYGAGATGGTINIITRRAVEDGVRTTITTQASAFTHNPADSLAPSASARVEGRKGAFDYVLSLAGDLSRTTYDGKGREMASDGMLGQGGGDRTGNTDLFAAVGYEEGSRRYDLSLDWTYLEQNPDWLTNYATSPVSPDYASPYTGEPLKEDSWYLTGTFTEDDFALGSLEVKSFYNAIEKQAPFNSLSAVNSIVYYSGIPASPTAPENQSVLTSDRAGLNATVNSSTDWLREGASLTWGVDYTFDHTIQELVNGTTIISPMTQHQIAGFGQLEVPVTDRLVVQGGARFDQFFLDVDDFRRPAAVQYRSPTTYTLYPAIDVTGGSFSYNSPTFNLGAVFDLTEESQAFANFSQGYSLTDIGGFTRRAGVNSVSEICTAYGALASAYGCTGAPTFAINYASIAPDPQLVNTYEAGVRGDWTRFRGSASAYVSTSENGVNFDATSNRVSQQKELIWGVEATAEADVLDMLTIGGIFSYVEGKYDADGDGKIESGEYLPNNRIPNNYKLNLYGELRFLQDMTARAEVEYFSGRDVTTQDLPDVTLVNFGLSKEFGESSKLSLGVRNVFDTSYVNPVASAVRGADVPGLGRTIALTYRATF</sequence>